<keyword evidence="2 8" id="KW-0679">Respiratory chain</keyword>
<dbReference type="InterPro" id="IPR000883">
    <property type="entry name" value="Cyt_C_Oxase_1"/>
</dbReference>
<feature type="transmembrane region" description="Helical" evidence="9">
    <location>
        <begin position="539"/>
        <end position="563"/>
    </location>
</feature>
<proteinExistence type="inferred from homology"/>
<feature type="domain" description="Cytochrome oxidase subunit I profile" evidence="10">
    <location>
        <begin position="92"/>
        <end position="601"/>
    </location>
</feature>
<dbReference type="Proteomes" id="UP000245380">
    <property type="component" value="Unassembled WGS sequence"/>
</dbReference>
<feature type="transmembrane region" description="Helical" evidence="9">
    <location>
        <begin position="197"/>
        <end position="216"/>
    </location>
</feature>
<reference evidence="11 12" key="1">
    <citation type="submission" date="2016-11" db="EMBL/GenBank/DDBJ databases">
        <title>Comparative genomics of Acidibacillus ferroxidans species.</title>
        <authorList>
            <person name="Oliveira G."/>
            <person name="Nunes G."/>
            <person name="Oliveira R."/>
            <person name="Araujo F."/>
            <person name="Salim A."/>
            <person name="Scholte L."/>
            <person name="Morais D."/>
            <person name="Nancucheo I."/>
            <person name="Johnson D.B."/>
            <person name="Grail B."/>
            <person name="Bittencourt J."/>
            <person name="Valadares R."/>
        </authorList>
    </citation>
    <scope>NUCLEOTIDE SEQUENCE [LARGE SCALE GENOMIC DNA]</scope>
    <source>
        <strain evidence="11 12">Y002</strain>
    </source>
</reference>
<keyword evidence="3 8" id="KW-0812">Transmembrane</keyword>
<feature type="transmembrane region" description="Helical" evidence="9">
    <location>
        <begin position="61"/>
        <end position="92"/>
    </location>
</feature>
<keyword evidence="6 9" id="KW-0472">Membrane</keyword>
<evidence type="ECO:0000256" key="1">
    <source>
        <dbReference type="ARBA" id="ARBA00004141"/>
    </source>
</evidence>
<dbReference type="OrthoDB" id="9803294at2"/>
<comment type="caution">
    <text evidence="11">The sequence shown here is derived from an EMBL/GenBank/DDBJ whole genome shotgun (WGS) entry which is preliminary data.</text>
</comment>
<name>A0A2U3D7Z7_SULT2</name>
<comment type="similarity">
    <text evidence="8">Belongs to the heme-copper respiratory oxidase family.</text>
</comment>
<protein>
    <submittedName>
        <fullName evidence="11">Cytochrome c oxidase subunit I</fullName>
    </submittedName>
</protein>
<evidence type="ECO:0000256" key="5">
    <source>
        <dbReference type="ARBA" id="ARBA00022989"/>
    </source>
</evidence>
<dbReference type="PANTHER" id="PTHR10422:SF18">
    <property type="entry name" value="CYTOCHROME C OXIDASE SUBUNIT 1"/>
    <property type="match status" value="1"/>
</dbReference>
<evidence type="ECO:0000256" key="8">
    <source>
        <dbReference type="RuleBase" id="RU000370"/>
    </source>
</evidence>
<dbReference type="PRINTS" id="PR01165">
    <property type="entry name" value="CYCOXIDASEI"/>
</dbReference>
<dbReference type="Gene3D" id="1.20.210.10">
    <property type="entry name" value="Cytochrome c oxidase-like, subunit I domain"/>
    <property type="match status" value="1"/>
</dbReference>
<keyword evidence="5 9" id="KW-1133">Transmembrane helix</keyword>
<feature type="transmembrane region" description="Helical" evidence="9">
    <location>
        <begin position="113"/>
        <end position="135"/>
    </location>
</feature>
<feature type="transmembrane region" description="Helical" evidence="9">
    <location>
        <begin position="27"/>
        <end position="46"/>
    </location>
</feature>
<keyword evidence="12" id="KW-1185">Reference proteome</keyword>
<evidence type="ECO:0000256" key="7">
    <source>
        <dbReference type="ARBA" id="ARBA00025218"/>
    </source>
</evidence>
<gene>
    <name evidence="11" type="ORF">BM613_08755</name>
</gene>
<feature type="transmembrane region" description="Helical" evidence="9">
    <location>
        <begin position="498"/>
        <end position="519"/>
    </location>
</feature>
<dbReference type="EMBL" id="MPDK01000013">
    <property type="protein sequence ID" value="PWI57405.1"/>
    <property type="molecule type" value="Genomic_DNA"/>
</dbReference>
<dbReference type="GO" id="GO:0004129">
    <property type="term" value="F:cytochrome-c oxidase activity"/>
    <property type="evidence" value="ECO:0007669"/>
    <property type="project" value="InterPro"/>
</dbReference>
<keyword evidence="8" id="KW-0349">Heme</keyword>
<feature type="transmembrane region" description="Helical" evidence="9">
    <location>
        <begin position="357"/>
        <end position="379"/>
    </location>
</feature>
<dbReference type="InterPro" id="IPR023615">
    <property type="entry name" value="Cyt_c_Oxase_su1_BS"/>
</dbReference>
<dbReference type="SUPFAM" id="SSF81442">
    <property type="entry name" value="Cytochrome c oxidase subunit I-like"/>
    <property type="match status" value="1"/>
</dbReference>
<dbReference type="PANTHER" id="PTHR10422">
    <property type="entry name" value="CYTOCHROME C OXIDASE SUBUNIT 1"/>
    <property type="match status" value="1"/>
</dbReference>
<dbReference type="Pfam" id="PF00115">
    <property type="entry name" value="COX1"/>
    <property type="match status" value="1"/>
</dbReference>
<feature type="transmembrane region" description="Helical" evidence="9">
    <location>
        <begin position="155"/>
        <end position="176"/>
    </location>
</feature>
<evidence type="ECO:0000256" key="3">
    <source>
        <dbReference type="ARBA" id="ARBA00022692"/>
    </source>
</evidence>
<dbReference type="PROSITE" id="PS00077">
    <property type="entry name" value="COX1_CUB"/>
    <property type="match status" value="1"/>
</dbReference>
<dbReference type="AlphaFoldDB" id="A0A2U3D7Z7"/>
<keyword evidence="8" id="KW-0479">Metal-binding</keyword>
<comment type="function">
    <text evidence="7">Cytochrome c oxidase is the component of the respiratory chain that catalyzes the reduction of oxygen to water. Subunits 1-3 form the functional core of the enzyme complex. CO I is the catalytic subunit of the enzyme. Electrons originating in cytochrome c are transferred via the copper A center of subunit 2 and heme A of subunit 1 to the bimetallic center formed by heme A3 and copper B.</text>
</comment>
<dbReference type="PROSITE" id="PS50855">
    <property type="entry name" value="COX1"/>
    <property type="match status" value="1"/>
</dbReference>
<evidence type="ECO:0000313" key="11">
    <source>
        <dbReference type="EMBL" id="PWI57405.1"/>
    </source>
</evidence>
<feature type="transmembrane region" description="Helical" evidence="9">
    <location>
        <begin position="391"/>
        <end position="416"/>
    </location>
</feature>
<dbReference type="GO" id="GO:0020037">
    <property type="term" value="F:heme binding"/>
    <property type="evidence" value="ECO:0007669"/>
    <property type="project" value="InterPro"/>
</dbReference>
<organism evidence="11 12">
    <name type="scientific">Sulfoacidibacillus thermotolerans</name>
    <name type="common">Acidibacillus sulfuroxidans</name>
    <dbReference type="NCBI Taxonomy" id="1765684"/>
    <lineage>
        <taxon>Bacteria</taxon>
        <taxon>Bacillati</taxon>
        <taxon>Bacillota</taxon>
        <taxon>Bacilli</taxon>
        <taxon>Bacillales</taxon>
        <taxon>Alicyclobacillaceae</taxon>
        <taxon>Sulfoacidibacillus</taxon>
    </lineage>
</organism>
<evidence type="ECO:0000256" key="2">
    <source>
        <dbReference type="ARBA" id="ARBA00022660"/>
    </source>
</evidence>
<dbReference type="InterPro" id="IPR023616">
    <property type="entry name" value="Cyt_c_oxase-like_su1_dom"/>
</dbReference>
<feature type="transmembrane region" description="Helical" evidence="9">
    <location>
        <begin position="460"/>
        <end position="486"/>
    </location>
</feature>
<evidence type="ECO:0000256" key="4">
    <source>
        <dbReference type="ARBA" id="ARBA00022982"/>
    </source>
</evidence>
<dbReference type="GO" id="GO:0016020">
    <property type="term" value="C:membrane"/>
    <property type="evidence" value="ECO:0007669"/>
    <property type="project" value="UniProtKB-SubCell"/>
</dbReference>
<keyword evidence="4 8" id="KW-0249">Electron transport</keyword>
<sequence>MRMSVARIGDAPLPLRKKQIMPPVIRGLLWAGIGFLVVNCLVAYLLDPQYGDPFITQPSVVFGWIAATAGWLLGIGGLENVLLPSFGITVTYPEATGWRRYFAYSTNHKVIGIQYLVSSTGGFFIAGLAAMLMRIQLMGDHMWFFPYAGQYIETVGIHGTIMMFSVGTVALVGGLGNYLIPMMIGSNSSAFPRMSALSVWLVPAGIMTVILSPLLGEWTTGWRGYEPLAQNDPNGILFYYLGVLALTLSSLMVSLNLTTTILFKRAKGLTWNRLPMYAWGILAVSLLNIIWLPEIEITFILAVLDRVVPLPFFTAVGSPITYLELFWLFGHPEVYIIVVPAFAIWMEIMPVMARKPLFAREWGIIGLIFVMMLSGFVWAHHMFTNMRLTEMLPFSFFTEMISIPTGFAYMVVIGTLWRSRFRMTVPSLFVLMSMFNFLIGGMTGVFLADPVINLQLHDTFFVVAHFHFTIIGGMVFTWLAAMYYWLPKFSGRMYNSKMGVLGAIWVFIGFDGAFSLMFIQGLRGMNRWVPVYPPYLQGINIVISIFAFILGLGFLFNLIHIAWAMKSGKKVQENPWQSKTLEWQTTSPPAEESFAAAPVVTGSFYDYEDDDESFSIPTTPGPVSM</sequence>
<feature type="transmembrane region" description="Helical" evidence="9">
    <location>
        <begin position="236"/>
        <end position="257"/>
    </location>
</feature>
<dbReference type="GO" id="GO:0022904">
    <property type="term" value="P:respiratory electron transport chain"/>
    <property type="evidence" value="ECO:0007669"/>
    <property type="project" value="TreeGrafter"/>
</dbReference>
<keyword evidence="8" id="KW-0813">Transport</keyword>
<evidence type="ECO:0000313" key="12">
    <source>
        <dbReference type="Proteomes" id="UP000245380"/>
    </source>
</evidence>
<comment type="subcellular location">
    <subcellularLocation>
        <location evidence="1">Membrane</location>
        <topology evidence="1">Multi-pass membrane protein</topology>
    </subcellularLocation>
</comment>
<dbReference type="GO" id="GO:0009060">
    <property type="term" value="P:aerobic respiration"/>
    <property type="evidence" value="ECO:0007669"/>
    <property type="project" value="InterPro"/>
</dbReference>
<keyword evidence="8" id="KW-0408">Iron</keyword>
<evidence type="ECO:0000256" key="9">
    <source>
        <dbReference type="SAM" id="Phobius"/>
    </source>
</evidence>
<accession>A0A2U3D7Z7</accession>
<evidence type="ECO:0000259" key="10">
    <source>
        <dbReference type="PROSITE" id="PS50855"/>
    </source>
</evidence>
<dbReference type="GO" id="GO:0015990">
    <property type="term" value="P:electron transport coupled proton transport"/>
    <property type="evidence" value="ECO:0007669"/>
    <property type="project" value="TreeGrafter"/>
</dbReference>
<evidence type="ECO:0000256" key="6">
    <source>
        <dbReference type="ARBA" id="ARBA00023136"/>
    </source>
</evidence>
<dbReference type="InterPro" id="IPR036927">
    <property type="entry name" value="Cyt_c_oxase-like_su1_sf"/>
</dbReference>
<feature type="transmembrane region" description="Helical" evidence="9">
    <location>
        <begin position="324"/>
        <end position="345"/>
    </location>
</feature>
<feature type="transmembrane region" description="Helical" evidence="9">
    <location>
        <begin position="428"/>
        <end position="448"/>
    </location>
</feature>
<feature type="transmembrane region" description="Helical" evidence="9">
    <location>
        <begin position="277"/>
        <end position="304"/>
    </location>
</feature>